<dbReference type="FunFam" id="2.60.120.230:FF:000001">
    <property type="entry name" value="Monooxygenase, DBH-like 1"/>
    <property type="match status" value="1"/>
</dbReference>
<keyword evidence="8" id="KW-0503">Monooxygenase</keyword>
<evidence type="ECO:0000256" key="9">
    <source>
        <dbReference type="ARBA" id="ARBA00023136"/>
    </source>
</evidence>
<dbReference type="GO" id="GO:0042421">
    <property type="term" value="P:norepinephrine biosynthetic process"/>
    <property type="evidence" value="ECO:0007669"/>
    <property type="project" value="TreeGrafter"/>
</dbReference>
<dbReference type="Pfam" id="PF01082">
    <property type="entry name" value="Cu2_monooxygen"/>
    <property type="match status" value="1"/>
</dbReference>
<keyword evidence="10" id="KW-1015">Disulfide bond</keyword>
<evidence type="ECO:0000256" key="10">
    <source>
        <dbReference type="ARBA" id="ARBA00023157"/>
    </source>
</evidence>
<evidence type="ECO:0000256" key="8">
    <source>
        <dbReference type="ARBA" id="ARBA00023033"/>
    </source>
</evidence>
<keyword evidence="5 12" id="KW-0732">Signal</keyword>
<organism evidence="14 15">
    <name type="scientific">Bugula neritina</name>
    <name type="common">Brown bryozoan</name>
    <name type="synonym">Sertularia neritina</name>
    <dbReference type="NCBI Taxonomy" id="10212"/>
    <lineage>
        <taxon>Eukaryota</taxon>
        <taxon>Metazoa</taxon>
        <taxon>Spiralia</taxon>
        <taxon>Lophotrochozoa</taxon>
        <taxon>Bryozoa</taxon>
        <taxon>Gymnolaemata</taxon>
        <taxon>Cheilostomatida</taxon>
        <taxon>Flustrina</taxon>
        <taxon>Buguloidea</taxon>
        <taxon>Bugulidae</taxon>
        <taxon>Bugula</taxon>
    </lineage>
</organism>
<dbReference type="InterPro" id="IPR000323">
    <property type="entry name" value="Cu2_ascorb_mOase_N"/>
</dbReference>
<keyword evidence="4" id="KW-0479">Metal-binding</keyword>
<dbReference type="SUPFAM" id="SSF49742">
    <property type="entry name" value="PHM/PNGase F"/>
    <property type="match status" value="2"/>
</dbReference>
<evidence type="ECO:0000256" key="3">
    <source>
        <dbReference type="ARBA" id="ARBA00010676"/>
    </source>
</evidence>
<dbReference type="InterPro" id="IPR005018">
    <property type="entry name" value="DOMON_domain"/>
</dbReference>
<dbReference type="SMART" id="SM00664">
    <property type="entry name" value="DoH"/>
    <property type="match status" value="1"/>
</dbReference>
<keyword evidence="15" id="KW-1185">Reference proteome</keyword>
<dbReference type="GO" id="GO:0005615">
    <property type="term" value="C:extracellular space"/>
    <property type="evidence" value="ECO:0007669"/>
    <property type="project" value="TreeGrafter"/>
</dbReference>
<accession>A0A7J7KLG5</accession>
<comment type="caution">
    <text evidence="14">The sequence shown here is derived from an EMBL/GenBank/DDBJ whole genome shotgun (WGS) entry which is preliminary data.</text>
</comment>
<evidence type="ECO:0000313" key="15">
    <source>
        <dbReference type="Proteomes" id="UP000593567"/>
    </source>
</evidence>
<keyword evidence="7" id="KW-0186">Copper</keyword>
<dbReference type="PANTHER" id="PTHR10157:SF23">
    <property type="entry name" value="MOXD1 HOMOLOG 1"/>
    <property type="match status" value="1"/>
</dbReference>
<feature type="chain" id="PRO_5029651660" evidence="12">
    <location>
        <begin position="20"/>
        <end position="631"/>
    </location>
</feature>
<keyword evidence="11" id="KW-0325">Glycoprotein</keyword>
<dbReference type="InterPro" id="IPR014784">
    <property type="entry name" value="Cu2_ascorb_mOase-like_C"/>
</dbReference>
<evidence type="ECO:0000256" key="4">
    <source>
        <dbReference type="ARBA" id="ARBA00022723"/>
    </source>
</evidence>
<sequence length="631" mass="70880">MSLIYRVCVFLFLIYHIHAADFAITLDPEEKYHVSWSHEGTAPSDDITFTVSCQTTGWVGLGFSPSGSMAGADIVVMWVDANNKAHIKDMHALANYLPKEDASQDYTLISSNQNNGISSFSFKRKIDTCDKESDNVILTSTTKLIYAYGTSDPTGDNLEFKDIHSASHRGVKSIYLLDLQNSPNALPNDTLTFDLTVDNIELPATDTTYYCSFHEAPKVASRSQIIAVEPVVQSGNEGFVHHIIVYACYNISQKHLQNITLTGGICRTAEMPEYWNSCRHIIYAWAVGGTKYYFPEETGFGFGDEDSPQYFFMETHYDNQMSVAGIRDSSGMRLTYTSQPRQYEAGNMAIGIVEGIFVPPQAKDFKVVAYCHSSCTQQWIPEGGVTVFGYLLHAHLLGVAIKLELYRDNKPLEIFAQDKNYDFNYQEQRSFVPYKKLLPGDSLKITCTYDSTKRLQMTYGGEGTLQEMCLTFLMYYPKQQISTCGSLPGFVADRDDSLYTRLSLDVDSAKIPTYNGSVNSFYNYPKLLSNISDWTAEKVSLAQESVLESWPNVYCYLDPSLEYYQQSNYSVDPADFTEIAEASNDYCNAADVRSSSVTSQSQYQQPLAVPRTHSLVYCLQVLLSAYCVCFN</sequence>
<dbReference type="PRINTS" id="PR00767">
    <property type="entry name" value="DBMONOXGNASE"/>
</dbReference>
<dbReference type="InterPro" id="IPR024548">
    <property type="entry name" value="Cu2_monoox_C"/>
</dbReference>
<dbReference type="InterPro" id="IPR000945">
    <property type="entry name" value="DBH-like"/>
</dbReference>
<dbReference type="GO" id="GO:0030667">
    <property type="term" value="C:secretory granule membrane"/>
    <property type="evidence" value="ECO:0007669"/>
    <property type="project" value="TreeGrafter"/>
</dbReference>
<comment type="subcellular location">
    <subcellularLocation>
        <location evidence="2">Membrane</location>
    </subcellularLocation>
</comment>
<reference evidence="14" key="1">
    <citation type="submission" date="2020-06" db="EMBL/GenBank/DDBJ databases">
        <title>Draft genome of Bugula neritina, a colonial animal packing powerful symbionts and potential medicines.</title>
        <authorList>
            <person name="Rayko M."/>
        </authorList>
    </citation>
    <scope>NUCLEOTIDE SEQUENCE [LARGE SCALE GENOMIC DNA]</scope>
    <source>
        <strain evidence="14">Kwan_BN1</strain>
    </source>
</reference>
<proteinExistence type="inferred from homology"/>
<dbReference type="GO" id="GO:0006589">
    <property type="term" value="P:octopamine biosynthetic process"/>
    <property type="evidence" value="ECO:0007669"/>
    <property type="project" value="TreeGrafter"/>
</dbReference>
<dbReference type="InterPro" id="IPR008977">
    <property type="entry name" value="PHM/PNGase_F_dom_sf"/>
</dbReference>
<dbReference type="GO" id="GO:0042420">
    <property type="term" value="P:dopamine catabolic process"/>
    <property type="evidence" value="ECO:0007669"/>
    <property type="project" value="TreeGrafter"/>
</dbReference>
<feature type="signal peptide" evidence="12">
    <location>
        <begin position="1"/>
        <end position="19"/>
    </location>
</feature>
<dbReference type="InterPro" id="IPR045266">
    <property type="entry name" value="DOH_DOMON"/>
</dbReference>
<dbReference type="OrthoDB" id="10003276at2759"/>
<dbReference type="SUPFAM" id="SSF49344">
    <property type="entry name" value="CBD9-like"/>
    <property type="match status" value="1"/>
</dbReference>
<gene>
    <name evidence="14" type="ORF">EB796_002728</name>
</gene>
<feature type="domain" description="DOMON" evidence="13">
    <location>
        <begin position="30"/>
        <end position="149"/>
    </location>
</feature>
<dbReference type="FunFam" id="2.60.120.310:FF:000004">
    <property type="entry name" value="DBH-like monooxygenase protein 1"/>
    <property type="match status" value="1"/>
</dbReference>
<evidence type="ECO:0000259" key="13">
    <source>
        <dbReference type="PROSITE" id="PS50836"/>
    </source>
</evidence>
<dbReference type="Pfam" id="PF03351">
    <property type="entry name" value="DOMON"/>
    <property type="match status" value="1"/>
</dbReference>
<evidence type="ECO:0000313" key="14">
    <source>
        <dbReference type="EMBL" id="KAF6038944.1"/>
    </source>
</evidence>
<dbReference type="GO" id="GO:0005507">
    <property type="term" value="F:copper ion binding"/>
    <property type="evidence" value="ECO:0007669"/>
    <property type="project" value="InterPro"/>
</dbReference>
<protein>
    <submittedName>
        <fullName evidence="14">Moxd1</fullName>
    </submittedName>
</protein>
<dbReference type="Gene3D" id="2.60.120.310">
    <property type="entry name" value="Copper type II, ascorbate-dependent monooxygenase, N-terminal domain"/>
    <property type="match status" value="1"/>
</dbReference>
<evidence type="ECO:0000256" key="2">
    <source>
        <dbReference type="ARBA" id="ARBA00004370"/>
    </source>
</evidence>
<dbReference type="InterPro" id="IPR028460">
    <property type="entry name" value="Tbh/DBH"/>
</dbReference>
<evidence type="ECO:0000256" key="1">
    <source>
        <dbReference type="ARBA" id="ARBA00001973"/>
    </source>
</evidence>
<keyword evidence="6" id="KW-0560">Oxidoreductase</keyword>
<dbReference type="Gene3D" id="2.60.120.230">
    <property type="match status" value="1"/>
</dbReference>
<evidence type="ECO:0000256" key="7">
    <source>
        <dbReference type="ARBA" id="ARBA00023008"/>
    </source>
</evidence>
<dbReference type="AlphaFoldDB" id="A0A7J7KLG5"/>
<dbReference type="Pfam" id="PF03712">
    <property type="entry name" value="Cu2_monoox_C"/>
    <property type="match status" value="1"/>
</dbReference>
<dbReference type="PANTHER" id="PTHR10157">
    <property type="entry name" value="DOPAMINE BETA HYDROXYLASE RELATED"/>
    <property type="match status" value="1"/>
</dbReference>
<comment type="cofactor">
    <cofactor evidence="1">
        <name>Cu(2+)</name>
        <dbReference type="ChEBI" id="CHEBI:29036"/>
    </cofactor>
</comment>
<evidence type="ECO:0000256" key="5">
    <source>
        <dbReference type="ARBA" id="ARBA00022729"/>
    </source>
</evidence>
<dbReference type="EMBL" id="VXIV02000324">
    <property type="protein sequence ID" value="KAF6038944.1"/>
    <property type="molecule type" value="Genomic_DNA"/>
</dbReference>
<dbReference type="PROSITE" id="PS50836">
    <property type="entry name" value="DOMON"/>
    <property type="match status" value="1"/>
</dbReference>
<dbReference type="CDD" id="cd09631">
    <property type="entry name" value="DOMON_DOH"/>
    <property type="match status" value="1"/>
</dbReference>
<dbReference type="Proteomes" id="UP000593567">
    <property type="component" value="Unassembled WGS sequence"/>
</dbReference>
<evidence type="ECO:0000256" key="11">
    <source>
        <dbReference type="ARBA" id="ARBA00023180"/>
    </source>
</evidence>
<comment type="similarity">
    <text evidence="3">Belongs to the copper type II ascorbate-dependent monooxygenase family.</text>
</comment>
<evidence type="ECO:0000256" key="12">
    <source>
        <dbReference type="SAM" id="SignalP"/>
    </source>
</evidence>
<dbReference type="GO" id="GO:0004500">
    <property type="term" value="F:dopamine beta-monooxygenase activity"/>
    <property type="evidence" value="ECO:0007669"/>
    <property type="project" value="InterPro"/>
</dbReference>
<evidence type="ECO:0000256" key="6">
    <source>
        <dbReference type="ARBA" id="ARBA00023002"/>
    </source>
</evidence>
<dbReference type="InterPro" id="IPR036939">
    <property type="entry name" value="Cu2_ascorb_mOase_N_sf"/>
</dbReference>
<name>A0A7J7KLG5_BUGNE</name>
<keyword evidence="9" id="KW-0472">Membrane</keyword>
<dbReference type="Gene3D" id="2.60.40.1210">
    <property type="entry name" value="Cellobiose dehydrogenase, cytochrome domain"/>
    <property type="match status" value="1"/>
</dbReference>
<dbReference type="FunFam" id="2.60.40.1210:FF:000001">
    <property type="entry name" value="Monooxygenase, DBH-like 1, like"/>
    <property type="match status" value="1"/>
</dbReference>